<dbReference type="PANTHER" id="PTHR23222">
    <property type="entry name" value="PROHIBITIN"/>
    <property type="match status" value="1"/>
</dbReference>
<dbReference type="InterPro" id="IPR001107">
    <property type="entry name" value="Band_7"/>
</dbReference>
<proteinExistence type="predicted"/>
<dbReference type="Pfam" id="PF01145">
    <property type="entry name" value="Band_7"/>
    <property type="match status" value="1"/>
</dbReference>
<dbReference type="Gene3D" id="3.30.479.30">
    <property type="entry name" value="Band 7 domain"/>
    <property type="match status" value="1"/>
</dbReference>
<dbReference type="STRING" id="1797460.A3E73_01660"/>
<protein>
    <recommendedName>
        <fullName evidence="1">Band 7 domain-containing protein</fullName>
    </recommendedName>
</protein>
<dbReference type="InterPro" id="IPR036013">
    <property type="entry name" value="Band_7/SPFH_dom_sf"/>
</dbReference>
<dbReference type="AlphaFoldDB" id="A0A1F5DLG4"/>
<comment type="caution">
    <text evidence="2">The sequence shown here is derived from an EMBL/GenBank/DDBJ whole genome shotgun (WGS) entry which is preliminary data.</text>
</comment>
<sequence>MDFDKLVVSFLVDEFVGGFFVSVPPGHVACIHDLGRGVLKTVWKPGLHLKIPFWQRAKLFNAQLLEYLIRHNFDLTHPEALGDEPITGKTTDGKNIQIEGSILLKIDKTRANELWENIGDNFVSKIVRPVSRSRIRSVLSEVSLSQLTSYRTQVEEKIKKELVDVYSKLGIICDKFLLSEVKDDKVVPSTDKSDS</sequence>
<evidence type="ECO:0000313" key="3">
    <source>
        <dbReference type="Proteomes" id="UP000176791"/>
    </source>
</evidence>
<dbReference type="InterPro" id="IPR000163">
    <property type="entry name" value="Prohibitin"/>
</dbReference>
<dbReference type="GO" id="GO:0016020">
    <property type="term" value="C:membrane"/>
    <property type="evidence" value="ECO:0007669"/>
    <property type="project" value="InterPro"/>
</dbReference>
<evidence type="ECO:0000313" key="2">
    <source>
        <dbReference type="EMBL" id="OGD55871.1"/>
    </source>
</evidence>
<dbReference type="Proteomes" id="UP000176791">
    <property type="component" value="Unassembled WGS sequence"/>
</dbReference>
<dbReference type="EMBL" id="MEZN01000032">
    <property type="protein sequence ID" value="OGD55871.1"/>
    <property type="molecule type" value="Genomic_DNA"/>
</dbReference>
<accession>A0A1F5DLG4</accession>
<feature type="domain" description="Band 7" evidence="1">
    <location>
        <begin position="18"/>
        <end position="186"/>
    </location>
</feature>
<reference evidence="2 3" key="1">
    <citation type="journal article" date="2016" name="Nat. Commun.">
        <title>Thousands of microbial genomes shed light on interconnected biogeochemical processes in an aquifer system.</title>
        <authorList>
            <person name="Anantharaman K."/>
            <person name="Brown C.T."/>
            <person name="Hug L.A."/>
            <person name="Sharon I."/>
            <person name="Castelle C.J."/>
            <person name="Probst A.J."/>
            <person name="Thomas B.C."/>
            <person name="Singh A."/>
            <person name="Wilkins M.J."/>
            <person name="Karaoz U."/>
            <person name="Brodie E.L."/>
            <person name="Williams K.H."/>
            <person name="Hubbard S.S."/>
            <person name="Banfield J.F."/>
        </authorList>
    </citation>
    <scope>NUCLEOTIDE SEQUENCE [LARGE SCALE GENOMIC DNA]</scope>
</reference>
<dbReference type="SMART" id="SM00244">
    <property type="entry name" value="PHB"/>
    <property type="match status" value="1"/>
</dbReference>
<dbReference type="PANTHER" id="PTHR23222:SF0">
    <property type="entry name" value="PROHIBITIN 1"/>
    <property type="match status" value="1"/>
</dbReference>
<name>A0A1F5DLG4_9BACT</name>
<organism evidence="2 3">
    <name type="scientific">Candidatus Beckwithbacteria bacterium RIFCSPHIGHO2_12_FULL_47_17</name>
    <dbReference type="NCBI Taxonomy" id="1797460"/>
    <lineage>
        <taxon>Bacteria</taxon>
        <taxon>Candidatus Beckwithiibacteriota</taxon>
    </lineage>
</organism>
<gene>
    <name evidence="2" type="ORF">A3E73_01660</name>
</gene>
<evidence type="ECO:0000259" key="1">
    <source>
        <dbReference type="SMART" id="SM00244"/>
    </source>
</evidence>
<dbReference type="SUPFAM" id="SSF117892">
    <property type="entry name" value="Band 7/SPFH domain"/>
    <property type="match status" value="1"/>
</dbReference>